<evidence type="ECO:0000256" key="4">
    <source>
        <dbReference type="ARBA" id="ARBA00023163"/>
    </source>
</evidence>
<keyword evidence="9" id="KW-1185">Reference proteome</keyword>
<feature type="compositionally biased region" description="Basic and acidic residues" evidence="6">
    <location>
        <begin position="461"/>
        <end position="478"/>
    </location>
</feature>
<feature type="region of interest" description="Disordered" evidence="6">
    <location>
        <begin position="124"/>
        <end position="144"/>
    </location>
</feature>
<dbReference type="PANTHER" id="PTHR34067:SF24">
    <property type="entry name" value="METHYL-CPG-BINDING DOMAIN-CONTAINING PROTEIN 13"/>
    <property type="match status" value="1"/>
</dbReference>
<evidence type="ECO:0000313" key="8">
    <source>
        <dbReference type="EMBL" id="GMN44626.1"/>
    </source>
</evidence>
<sequence>MGESKSEDWLPPGWTMKERVRDNGKKDKVYNAPSNGPAFNSRSEGSRYLDAKAKKKNLGTLKPYANAVLLEKGNAEGLPPGWIKEVRVRKRAGSIRRDPFYYEPVSKNVFRSLKAVNRYLKTEEPGTLAQNSEGSSHKDSEDDCTFSTGLIKKQQLGVNKTRRQIDFSQCSDMNEIVQEEQEHNSSSQPSPLSKHASDLHQVPTPFPTEGGTELRNSDIQEAEGLDQKGEKADAYKHKFDEVLPAKQYRESEKARPDQRKSKKKMVAGLPRRVSKRLAGLDVDPIQELKPRTRARRVAVEESSNGVAGTSEDSSPASSAQYAFQQPTQVETDSNRSNNFSDNLVTSEKQVGKAETVIDLDEKQRSIVFPLESQIPPYDKADEKLEAPLDLPLGELLTDPCIAFAIKTLTGVSFYKSESSEVLPGSISSEQSSADLAMDIFGKVETESRINGEQDCRSAVSLEEHARTTENDTKADEKSGSPIEFPFGVSWQDPCIEFAIKTLTDAIPLDYDPNIQQYFQQQLSSSRAQGSDEMSFTSVGLDNLFQTDSSCQPFCDVEKPQFQQEFQAPHSGTDSLRNSDGSFLNQSGKERQ</sequence>
<comment type="caution">
    <text evidence="8">The sequence shown here is derived from an EMBL/GenBank/DDBJ whole genome shotgun (WGS) entry which is preliminary data.</text>
</comment>
<feature type="domain" description="MBD" evidence="7">
    <location>
        <begin position="68"/>
        <end position="151"/>
    </location>
</feature>
<dbReference type="PANTHER" id="PTHR34067">
    <property type="entry name" value="OS04G0193200 PROTEIN"/>
    <property type="match status" value="1"/>
</dbReference>
<evidence type="ECO:0000256" key="3">
    <source>
        <dbReference type="ARBA" id="ARBA00023125"/>
    </source>
</evidence>
<dbReference type="Gene3D" id="3.30.890.10">
    <property type="entry name" value="Methyl-cpg-binding Protein 2, Chain A"/>
    <property type="match status" value="2"/>
</dbReference>
<dbReference type="GO" id="GO:0003677">
    <property type="term" value="F:DNA binding"/>
    <property type="evidence" value="ECO:0007669"/>
    <property type="project" value="UniProtKB-KW"/>
</dbReference>
<keyword evidence="4" id="KW-0804">Transcription</keyword>
<feature type="domain" description="MBD" evidence="7">
    <location>
        <begin position="1"/>
        <end position="66"/>
    </location>
</feature>
<dbReference type="InterPro" id="IPR001739">
    <property type="entry name" value="Methyl_CpG_DNA-bd"/>
</dbReference>
<evidence type="ECO:0000256" key="1">
    <source>
        <dbReference type="ARBA" id="ARBA00004123"/>
    </source>
</evidence>
<dbReference type="EMBL" id="BTGU01000018">
    <property type="protein sequence ID" value="GMN44626.1"/>
    <property type="molecule type" value="Genomic_DNA"/>
</dbReference>
<dbReference type="InterPro" id="IPR038945">
    <property type="entry name" value="MBD13-like"/>
</dbReference>
<evidence type="ECO:0000256" key="6">
    <source>
        <dbReference type="SAM" id="MobiDB-lite"/>
    </source>
</evidence>
<accession>A0AA88AIJ2</accession>
<dbReference type="Proteomes" id="UP001187192">
    <property type="component" value="Unassembled WGS sequence"/>
</dbReference>
<feature type="region of interest" description="Disordered" evidence="6">
    <location>
        <begin position="461"/>
        <end position="480"/>
    </location>
</feature>
<gene>
    <name evidence="8" type="ORF">TIFTF001_013812</name>
</gene>
<feature type="compositionally biased region" description="Polar residues" evidence="6">
    <location>
        <begin position="32"/>
        <end position="43"/>
    </location>
</feature>
<feature type="compositionally biased region" description="Basic and acidic residues" evidence="6">
    <location>
        <begin position="16"/>
        <end position="29"/>
    </location>
</feature>
<feature type="region of interest" description="Disordered" evidence="6">
    <location>
        <begin position="1"/>
        <end position="47"/>
    </location>
</feature>
<dbReference type="PROSITE" id="PS50982">
    <property type="entry name" value="MBD"/>
    <property type="match status" value="2"/>
</dbReference>
<dbReference type="SUPFAM" id="SSF54171">
    <property type="entry name" value="DNA-binding domain"/>
    <property type="match status" value="2"/>
</dbReference>
<keyword evidence="3" id="KW-0238">DNA-binding</keyword>
<feature type="region of interest" description="Disordered" evidence="6">
    <location>
        <begin position="178"/>
        <end position="347"/>
    </location>
</feature>
<reference evidence="8" key="1">
    <citation type="submission" date="2023-07" db="EMBL/GenBank/DDBJ databases">
        <title>draft genome sequence of fig (Ficus carica).</title>
        <authorList>
            <person name="Takahashi T."/>
            <person name="Nishimura K."/>
        </authorList>
    </citation>
    <scope>NUCLEOTIDE SEQUENCE</scope>
</reference>
<feature type="compositionally biased region" description="Polar residues" evidence="6">
    <location>
        <begin position="301"/>
        <end position="347"/>
    </location>
</feature>
<comment type="subcellular location">
    <subcellularLocation>
        <location evidence="1">Nucleus</location>
    </subcellularLocation>
</comment>
<protein>
    <recommendedName>
        <fullName evidence="7">MBD domain-containing protein</fullName>
    </recommendedName>
</protein>
<dbReference type="InterPro" id="IPR016177">
    <property type="entry name" value="DNA-bd_dom_sf"/>
</dbReference>
<keyword evidence="2" id="KW-0805">Transcription regulation</keyword>
<name>A0AA88AIJ2_FICCA</name>
<evidence type="ECO:0000256" key="2">
    <source>
        <dbReference type="ARBA" id="ARBA00023015"/>
    </source>
</evidence>
<evidence type="ECO:0000313" key="9">
    <source>
        <dbReference type="Proteomes" id="UP001187192"/>
    </source>
</evidence>
<evidence type="ECO:0000256" key="5">
    <source>
        <dbReference type="ARBA" id="ARBA00023242"/>
    </source>
</evidence>
<dbReference type="Pfam" id="PF01429">
    <property type="entry name" value="MBD"/>
    <property type="match status" value="2"/>
</dbReference>
<feature type="compositionally biased region" description="Basic and acidic residues" evidence="6">
    <location>
        <begin position="225"/>
        <end position="259"/>
    </location>
</feature>
<keyword evidence="5" id="KW-0539">Nucleus</keyword>
<dbReference type="AlphaFoldDB" id="A0AA88AIJ2"/>
<proteinExistence type="predicted"/>
<feature type="region of interest" description="Disordered" evidence="6">
    <location>
        <begin position="561"/>
        <end position="591"/>
    </location>
</feature>
<organism evidence="8 9">
    <name type="scientific">Ficus carica</name>
    <name type="common">Common fig</name>
    <dbReference type="NCBI Taxonomy" id="3494"/>
    <lineage>
        <taxon>Eukaryota</taxon>
        <taxon>Viridiplantae</taxon>
        <taxon>Streptophyta</taxon>
        <taxon>Embryophyta</taxon>
        <taxon>Tracheophyta</taxon>
        <taxon>Spermatophyta</taxon>
        <taxon>Magnoliopsida</taxon>
        <taxon>eudicotyledons</taxon>
        <taxon>Gunneridae</taxon>
        <taxon>Pentapetalae</taxon>
        <taxon>rosids</taxon>
        <taxon>fabids</taxon>
        <taxon>Rosales</taxon>
        <taxon>Moraceae</taxon>
        <taxon>Ficeae</taxon>
        <taxon>Ficus</taxon>
    </lineage>
</organism>
<dbReference type="GO" id="GO:0005634">
    <property type="term" value="C:nucleus"/>
    <property type="evidence" value="ECO:0007669"/>
    <property type="project" value="UniProtKB-SubCell"/>
</dbReference>
<evidence type="ECO:0000259" key="7">
    <source>
        <dbReference type="PROSITE" id="PS50982"/>
    </source>
</evidence>